<evidence type="ECO:0000313" key="2">
    <source>
        <dbReference type="EMBL" id="OWM64114.1"/>
    </source>
</evidence>
<organism evidence="2 4">
    <name type="scientific">Punica granatum</name>
    <name type="common">Pomegranate</name>
    <dbReference type="NCBI Taxonomy" id="22663"/>
    <lineage>
        <taxon>Eukaryota</taxon>
        <taxon>Viridiplantae</taxon>
        <taxon>Streptophyta</taxon>
        <taxon>Embryophyta</taxon>
        <taxon>Tracheophyta</taxon>
        <taxon>Spermatophyta</taxon>
        <taxon>Magnoliopsida</taxon>
        <taxon>eudicotyledons</taxon>
        <taxon>Gunneridae</taxon>
        <taxon>Pentapetalae</taxon>
        <taxon>rosids</taxon>
        <taxon>malvids</taxon>
        <taxon>Myrtales</taxon>
        <taxon>Lythraceae</taxon>
        <taxon>Punica</taxon>
    </lineage>
</organism>
<dbReference type="EMBL" id="MTKT01005815">
    <property type="protein sequence ID" value="OWM64114.1"/>
    <property type="molecule type" value="Genomic_DNA"/>
</dbReference>
<evidence type="ECO:0000256" key="1">
    <source>
        <dbReference type="SAM" id="MobiDB-lite"/>
    </source>
</evidence>
<keyword evidence="5" id="KW-1185">Reference proteome</keyword>
<reference evidence="3 5" key="3">
    <citation type="submission" date="2017-11" db="EMBL/GenBank/DDBJ databases">
        <title>De-novo sequencing of pomegranate (Punica granatum L.) genome.</title>
        <authorList>
            <person name="Akparov Z."/>
            <person name="Amiraslanov A."/>
            <person name="Hajiyeva S."/>
            <person name="Abbasov M."/>
            <person name="Kaur K."/>
            <person name="Hamwieh A."/>
            <person name="Solovyev V."/>
            <person name="Salamov A."/>
            <person name="Braich B."/>
            <person name="Kosarev P."/>
            <person name="Mahmoud A."/>
            <person name="Hajiyev E."/>
            <person name="Babayeva S."/>
            <person name="Izzatullayeva V."/>
            <person name="Mammadov A."/>
            <person name="Mammadov A."/>
            <person name="Sharifova S."/>
            <person name="Ojaghi J."/>
            <person name="Eynullazada K."/>
            <person name="Bayramov B."/>
            <person name="Abdulazimova A."/>
            <person name="Shahmuradov I."/>
        </authorList>
    </citation>
    <scope>NUCLEOTIDE SEQUENCE [LARGE SCALE GENOMIC DNA]</scope>
    <source>
        <strain evidence="3">AG2017</strain>
        <strain evidence="5">cv. AG2017</strain>
        <tissue evidence="3">Leaf</tissue>
    </source>
</reference>
<dbReference type="AlphaFoldDB" id="A0A218VU86"/>
<dbReference type="Proteomes" id="UP000233551">
    <property type="component" value="Unassembled WGS sequence"/>
</dbReference>
<evidence type="ECO:0000313" key="3">
    <source>
        <dbReference type="EMBL" id="PKI57159.1"/>
    </source>
</evidence>
<feature type="region of interest" description="Disordered" evidence="1">
    <location>
        <begin position="1"/>
        <end position="26"/>
    </location>
</feature>
<name>A0A218VU86_PUNGR</name>
<gene>
    <name evidence="2" type="ORF">CDL15_Pgr018685</name>
    <name evidence="3" type="ORF">CRG98_022449</name>
</gene>
<dbReference type="Proteomes" id="UP000197138">
    <property type="component" value="Unassembled WGS sequence"/>
</dbReference>
<comment type="caution">
    <text evidence="2">The sequence shown here is derived from an EMBL/GenBank/DDBJ whole genome shotgun (WGS) entry which is preliminary data.</text>
</comment>
<dbReference type="EMBL" id="PGOL01001531">
    <property type="protein sequence ID" value="PKI57159.1"/>
    <property type="molecule type" value="Genomic_DNA"/>
</dbReference>
<proteinExistence type="predicted"/>
<protein>
    <submittedName>
        <fullName evidence="2">Uncharacterized protein</fullName>
    </submittedName>
</protein>
<accession>A0A218VU86</accession>
<evidence type="ECO:0000313" key="5">
    <source>
        <dbReference type="Proteomes" id="UP000233551"/>
    </source>
</evidence>
<evidence type="ECO:0000313" key="4">
    <source>
        <dbReference type="Proteomes" id="UP000197138"/>
    </source>
</evidence>
<feature type="compositionally biased region" description="Polar residues" evidence="1">
    <location>
        <begin position="7"/>
        <end position="26"/>
    </location>
</feature>
<sequence length="97" mass="11075">MVDESKSWQSRVRTGSVSSLPAQSPTTVELRADFTHDFRSVRRQNGATRRGMRNCSIGETPLRTIENEEEDEEEGRCNLRDAINHISALDLKKKCLR</sequence>
<reference evidence="4" key="1">
    <citation type="journal article" date="2017" name="Plant J.">
        <title>The pomegranate (Punica granatum L.) genome and the genomics of punicalagin biosynthesis.</title>
        <authorList>
            <person name="Qin G."/>
            <person name="Xu C."/>
            <person name="Ming R."/>
            <person name="Tang H."/>
            <person name="Guyot R."/>
            <person name="Kramer E.M."/>
            <person name="Hu Y."/>
            <person name="Yi X."/>
            <person name="Qi Y."/>
            <person name="Xu X."/>
            <person name="Gao Z."/>
            <person name="Pan H."/>
            <person name="Jian J."/>
            <person name="Tian Y."/>
            <person name="Yue Z."/>
            <person name="Xu Y."/>
        </authorList>
    </citation>
    <scope>NUCLEOTIDE SEQUENCE [LARGE SCALE GENOMIC DNA]</scope>
    <source>
        <strain evidence="4">cv. Dabenzi</strain>
    </source>
</reference>
<reference evidence="2" key="2">
    <citation type="submission" date="2017-06" db="EMBL/GenBank/DDBJ databases">
        <title>The pomegranate genome and the genomics of punicalagin biosynthesis.</title>
        <authorList>
            <person name="Xu C."/>
        </authorList>
    </citation>
    <scope>NUCLEOTIDE SEQUENCE [LARGE SCALE GENOMIC DNA]</scope>
    <source>
        <tissue evidence="2">Fresh leaf</tissue>
    </source>
</reference>